<keyword evidence="2" id="KW-1185">Reference proteome</keyword>
<evidence type="ECO:0000313" key="1">
    <source>
        <dbReference type="EMBL" id="KAK1584740.1"/>
    </source>
</evidence>
<comment type="caution">
    <text evidence="1">The sequence shown here is derived from an EMBL/GenBank/DDBJ whole genome shotgun (WGS) entry which is preliminary data.</text>
</comment>
<gene>
    <name evidence="1" type="ORF">LY79DRAFT_671506</name>
</gene>
<organism evidence="1 2">
    <name type="scientific">Colletotrichum navitas</name>
    <dbReference type="NCBI Taxonomy" id="681940"/>
    <lineage>
        <taxon>Eukaryota</taxon>
        <taxon>Fungi</taxon>
        <taxon>Dikarya</taxon>
        <taxon>Ascomycota</taxon>
        <taxon>Pezizomycotina</taxon>
        <taxon>Sordariomycetes</taxon>
        <taxon>Hypocreomycetidae</taxon>
        <taxon>Glomerellales</taxon>
        <taxon>Glomerellaceae</taxon>
        <taxon>Colletotrichum</taxon>
        <taxon>Colletotrichum graminicola species complex</taxon>
    </lineage>
</organism>
<sequence>MSKAAAAAPPIFEVSETPITGYKGVPRKFVRINPNPANYSGVNLNALSVTELGTIPANHTYFNDKVHLRRRLEHCGNFSHLGGISHERTYLVPMCNDN</sequence>
<reference evidence="1" key="1">
    <citation type="submission" date="2021-06" db="EMBL/GenBank/DDBJ databases">
        <title>Comparative genomics, transcriptomics and evolutionary studies reveal genomic signatures of adaptation to plant cell wall in hemibiotrophic fungi.</title>
        <authorList>
            <consortium name="DOE Joint Genome Institute"/>
            <person name="Baroncelli R."/>
            <person name="Diaz J.F."/>
            <person name="Benocci T."/>
            <person name="Peng M."/>
            <person name="Battaglia E."/>
            <person name="Haridas S."/>
            <person name="Andreopoulos W."/>
            <person name="Labutti K."/>
            <person name="Pangilinan J."/>
            <person name="Floch G.L."/>
            <person name="Makela M.R."/>
            <person name="Henrissat B."/>
            <person name="Grigoriev I.V."/>
            <person name="Crouch J.A."/>
            <person name="De Vries R.P."/>
            <person name="Sukno S.A."/>
            <person name="Thon M.R."/>
        </authorList>
    </citation>
    <scope>NUCLEOTIDE SEQUENCE</scope>
    <source>
        <strain evidence="1">CBS 125086</strain>
    </source>
</reference>
<dbReference type="GeneID" id="85448162"/>
<dbReference type="RefSeq" id="XP_060411802.1">
    <property type="nucleotide sequence ID" value="XM_060563922.1"/>
</dbReference>
<dbReference type="Proteomes" id="UP001230504">
    <property type="component" value="Unassembled WGS sequence"/>
</dbReference>
<name>A0AAD8V3C0_9PEZI</name>
<evidence type="ECO:0000313" key="2">
    <source>
        <dbReference type="Proteomes" id="UP001230504"/>
    </source>
</evidence>
<proteinExistence type="predicted"/>
<protein>
    <submittedName>
        <fullName evidence="1">Uncharacterized protein</fullName>
    </submittedName>
</protein>
<dbReference type="AlphaFoldDB" id="A0AAD8V3C0"/>
<dbReference type="EMBL" id="JAHLJV010000051">
    <property type="protein sequence ID" value="KAK1584740.1"/>
    <property type="molecule type" value="Genomic_DNA"/>
</dbReference>
<accession>A0AAD8V3C0</accession>